<accession>A0ABT2FL88</accession>
<dbReference type="Gene3D" id="1.20.120.30">
    <property type="entry name" value="Aspartate receptor, ligand-binding domain"/>
    <property type="match status" value="1"/>
</dbReference>
<dbReference type="RefSeq" id="WP_326521511.1">
    <property type="nucleotide sequence ID" value="NZ_JAKOGG010000005.1"/>
</dbReference>
<dbReference type="InterPro" id="IPR025991">
    <property type="entry name" value="Chemoreceptor_zinc-bind_dom"/>
</dbReference>
<gene>
    <name evidence="2" type="ORF">L9G74_09690</name>
</gene>
<proteinExistence type="predicted"/>
<dbReference type="EMBL" id="JAKOGG010000005">
    <property type="protein sequence ID" value="MCS4556712.1"/>
    <property type="molecule type" value="Genomic_DNA"/>
</dbReference>
<dbReference type="Proteomes" id="UP001201549">
    <property type="component" value="Unassembled WGS sequence"/>
</dbReference>
<sequence length="121" mass="14636">MHQQWYDELVRILLCRLPIQHKYIGTKSHQSCEFGRWLYSENSKHLRKLPAFVKMEQLHAKMHESAREMCMKMQATGLVQEQDYDYFMRNVTFFRKDLSEFKFRVLSTLSHVEKQQSTTSE</sequence>
<dbReference type="Pfam" id="PF13682">
    <property type="entry name" value="CZB"/>
    <property type="match status" value="1"/>
</dbReference>
<evidence type="ECO:0000259" key="1">
    <source>
        <dbReference type="Pfam" id="PF13682"/>
    </source>
</evidence>
<protein>
    <submittedName>
        <fullName evidence="2">CZB domain-containing protein</fullName>
    </submittedName>
</protein>
<evidence type="ECO:0000313" key="2">
    <source>
        <dbReference type="EMBL" id="MCS4556712.1"/>
    </source>
</evidence>
<organism evidence="2 3">
    <name type="scientific">Shewanella electrica</name>
    <dbReference type="NCBI Taxonomy" id="515560"/>
    <lineage>
        <taxon>Bacteria</taxon>
        <taxon>Pseudomonadati</taxon>
        <taxon>Pseudomonadota</taxon>
        <taxon>Gammaproteobacteria</taxon>
        <taxon>Alteromonadales</taxon>
        <taxon>Shewanellaceae</taxon>
        <taxon>Shewanella</taxon>
    </lineage>
</organism>
<evidence type="ECO:0000313" key="3">
    <source>
        <dbReference type="Proteomes" id="UP001201549"/>
    </source>
</evidence>
<keyword evidence="3" id="KW-1185">Reference proteome</keyword>
<comment type="caution">
    <text evidence="2">The sequence shown here is derived from an EMBL/GenBank/DDBJ whole genome shotgun (WGS) entry which is preliminary data.</text>
</comment>
<feature type="domain" description="Chemoreceptor zinc-binding" evidence="1">
    <location>
        <begin position="2"/>
        <end position="68"/>
    </location>
</feature>
<name>A0ABT2FL88_9GAMM</name>
<reference evidence="3" key="2">
    <citation type="submission" date="2023-07" db="EMBL/GenBank/DDBJ databases">
        <title>Shewanella mangrovi sp. nov., an acetaldehyde- degrading bacterium isolated from mangrove sediment.</title>
        <authorList>
            <person name="Liu Y."/>
        </authorList>
    </citation>
    <scope>NUCLEOTIDE SEQUENCE [LARGE SCALE GENOMIC DNA]</scope>
    <source>
        <strain evidence="3">C32</strain>
    </source>
</reference>
<reference evidence="2 3" key="1">
    <citation type="submission" date="2022-02" db="EMBL/GenBank/DDBJ databases">
        <authorList>
            <person name="Zhuang L."/>
        </authorList>
    </citation>
    <scope>NUCLEOTIDE SEQUENCE [LARGE SCALE GENOMIC DNA]</scope>
    <source>
        <strain evidence="2 3">C32</strain>
    </source>
</reference>